<keyword evidence="14" id="KW-1185">Reference proteome</keyword>
<dbReference type="AlphaFoldDB" id="A0A0K9PIZ9"/>
<accession>A0A0K9PIZ9</accession>
<feature type="domain" description="Nicastrin small lobe" evidence="12">
    <location>
        <begin position="53"/>
        <end position="210"/>
    </location>
</feature>
<dbReference type="InterPro" id="IPR041084">
    <property type="entry name" value="Ncstrn_small"/>
</dbReference>
<dbReference type="SUPFAM" id="SSF53187">
    <property type="entry name" value="Zn-dependent exopeptidases"/>
    <property type="match status" value="1"/>
</dbReference>
<dbReference type="Gene3D" id="3.40.630.10">
    <property type="entry name" value="Zn peptidases"/>
    <property type="match status" value="1"/>
</dbReference>
<gene>
    <name evidence="13" type="ORF">ZOSMA_248G00460</name>
</gene>
<evidence type="ECO:0000256" key="4">
    <source>
        <dbReference type="ARBA" id="ARBA00022692"/>
    </source>
</evidence>
<protein>
    <recommendedName>
        <fullName evidence="3">Nicastrin</fullName>
    </recommendedName>
</protein>
<evidence type="ECO:0000256" key="10">
    <source>
        <dbReference type="SAM" id="Phobius"/>
    </source>
</evidence>
<keyword evidence="5 11" id="KW-0732">Signal</keyword>
<reference evidence="14" key="1">
    <citation type="journal article" date="2016" name="Nature">
        <title>The genome of the seagrass Zostera marina reveals angiosperm adaptation to the sea.</title>
        <authorList>
            <person name="Olsen J.L."/>
            <person name="Rouze P."/>
            <person name="Verhelst B."/>
            <person name="Lin Y.-C."/>
            <person name="Bayer T."/>
            <person name="Collen J."/>
            <person name="Dattolo E."/>
            <person name="De Paoli E."/>
            <person name="Dittami S."/>
            <person name="Maumus F."/>
            <person name="Michel G."/>
            <person name="Kersting A."/>
            <person name="Lauritano C."/>
            <person name="Lohaus R."/>
            <person name="Toepel M."/>
            <person name="Tonon T."/>
            <person name="Vanneste K."/>
            <person name="Amirebrahimi M."/>
            <person name="Brakel J."/>
            <person name="Bostroem C."/>
            <person name="Chovatia M."/>
            <person name="Grimwood J."/>
            <person name="Jenkins J.W."/>
            <person name="Jueterbock A."/>
            <person name="Mraz A."/>
            <person name="Stam W.T."/>
            <person name="Tice H."/>
            <person name="Bornberg-Bauer E."/>
            <person name="Green P.J."/>
            <person name="Pearson G.A."/>
            <person name="Procaccini G."/>
            <person name="Duarte C.M."/>
            <person name="Schmutz J."/>
            <person name="Reusch T.B.H."/>
            <person name="Van de Peer Y."/>
        </authorList>
    </citation>
    <scope>NUCLEOTIDE SEQUENCE [LARGE SCALE GENOMIC DNA]</scope>
    <source>
        <strain evidence="14">cv. Finnish</strain>
    </source>
</reference>
<evidence type="ECO:0000259" key="12">
    <source>
        <dbReference type="Pfam" id="PF18266"/>
    </source>
</evidence>
<dbReference type="STRING" id="29655.A0A0K9PIZ9"/>
<sequence>MMSHSSFSFSCSSFFISIVLLSCHLLSATEDGNAWESVPDLEKVMYLTVKGFPCVRLLNVSGEIGCSNPGHGKVAAPIMRYKNTEENLIKQSTILVSANEINDLFKRISKDELFAKNVAGVLVESGTGYDLNSPGFSPATTFPLAEFAPYYNNYKWNPIGSGIMMDQWNFPVFLLSKNSTLIVQEIANKNEESKNTHLMNVAEFDLVMQTTKRGTHNSSICLEKKTCLPLGGYSVWSSLPSINITLSKSTKPLILAITSMDSASFFRDQSIGADSPLSGMISMLAAVDALSHINDLHELKKQLVFLVFTGESWGYLGSRRFLAELDMGTDVVNGLKSTMIEKVLEIGSVGKASFERGNATFFVHAEKDSSPVKDIFSAMEHATLSLQSTNIEIKMADIANPGVPPSSMMSFLGKNSSTSGIVLEEFDTAFTNNYYNSHLDNTSNIKASSILAAANLVARTLYILARDDLGPNASVLNSINVNASLVEELVGCLLSCEPGLSCSLVKKYISPSTTCPNHYVGVFLDVPSNTNYPGYVDDTSRFVWNFLADRTSVTSESSGSSCLGECSVAGEICIGRGGNAESKGRCVVSSTRYVPAYSTRLKFEGDEWQVLPGNSSDPLGLVDPIWTESYWDSIGLRVYKVQSSILDHIVVVGGISITVLSYAAAIFTRTFFVKVIKHD</sequence>
<feature type="transmembrane region" description="Helical" evidence="10">
    <location>
        <begin position="649"/>
        <end position="672"/>
    </location>
</feature>
<comment type="similarity">
    <text evidence="2">Belongs to the nicastrin family.</text>
</comment>
<evidence type="ECO:0000313" key="13">
    <source>
        <dbReference type="EMBL" id="KMZ68205.1"/>
    </source>
</evidence>
<keyword evidence="4 10" id="KW-0812">Transmembrane</keyword>
<dbReference type="OMA" id="ECVYPGV"/>
<dbReference type="EMBL" id="LFYR01000861">
    <property type="protein sequence ID" value="KMZ68205.1"/>
    <property type="molecule type" value="Genomic_DNA"/>
</dbReference>
<dbReference type="GO" id="GO:0016485">
    <property type="term" value="P:protein processing"/>
    <property type="evidence" value="ECO:0000318"/>
    <property type="project" value="GO_Central"/>
</dbReference>
<dbReference type="PANTHER" id="PTHR21092:SF0">
    <property type="entry name" value="NICASTRIN"/>
    <property type="match status" value="1"/>
</dbReference>
<keyword evidence="7 10" id="KW-1133">Transmembrane helix</keyword>
<evidence type="ECO:0000313" key="14">
    <source>
        <dbReference type="Proteomes" id="UP000036987"/>
    </source>
</evidence>
<evidence type="ECO:0000256" key="6">
    <source>
        <dbReference type="ARBA" id="ARBA00022976"/>
    </source>
</evidence>
<dbReference type="OrthoDB" id="10265862at2759"/>
<dbReference type="GO" id="GO:0007219">
    <property type="term" value="P:Notch signaling pathway"/>
    <property type="evidence" value="ECO:0007669"/>
    <property type="project" value="UniProtKB-KW"/>
</dbReference>
<keyword evidence="8 10" id="KW-0472">Membrane</keyword>
<comment type="caution">
    <text evidence="13">The sequence shown here is derived from an EMBL/GenBank/DDBJ whole genome shotgun (WGS) entry which is preliminary data.</text>
</comment>
<feature type="chain" id="PRO_5005527765" description="Nicastrin" evidence="11">
    <location>
        <begin position="29"/>
        <end position="679"/>
    </location>
</feature>
<name>A0A0K9PIZ9_ZOSMR</name>
<organism evidence="13 14">
    <name type="scientific">Zostera marina</name>
    <name type="common">Eelgrass</name>
    <dbReference type="NCBI Taxonomy" id="29655"/>
    <lineage>
        <taxon>Eukaryota</taxon>
        <taxon>Viridiplantae</taxon>
        <taxon>Streptophyta</taxon>
        <taxon>Embryophyta</taxon>
        <taxon>Tracheophyta</taxon>
        <taxon>Spermatophyta</taxon>
        <taxon>Magnoliopsida</taxon>
        <taxon>Liliopsida</taxon>
        <taxon>Zosteraceae</taxon>
        <taxon>Zostera</taxon>
    </lineage>
</organism>
<evidence type="ECO:0000256" key="1">
    <source>
        <dbReference type="ARBA" id="ARBA00004479"/>
    </source>
</evidence>
<dbReference type="PANTHER" id="PTHR21092">
    <property type="entry name" value="NICASTRIN"/>
    <property type="match status" value="1"/>
</dbReference>
<dbReference type="GO" id="GO:0005886">
    <property type="term" value="C:plasma membrane"/>
    <property type="evidence" value="ECO:0000318"/>
    <property type="project" value="GO_Central"/>
</dbReference>
<dbReference type="Pfam" id="PF05450">
    <property type="entry name" value="Nicastrin"/>
    <property type="match status" value="1"/>
</dbReference>
<evidence type="ECO:0000256" key="9">
    <source>
        <dbReference type="ARBA" id="ARBA00023180"/>
    </source>
</evidence>
<keyword evidence="6" id="KW-0914">Notch signaling pathway</keyword>
<proteinExistence type="inferred from homology"/>
<evidence type="ECO:0000256" key="11">
    <source>
        <dbReference type="SAM" id="SignalP"/>
    </source>
</evidence>
<evidence type="ECO:0000256" key="2">
    <source>
        <dbReference type="ARBA" id="ARBA00007717"/>
    </source>
</evidence>
<evidence type="ECO:0000256" key="5">
    <source>
        <dbReference type="ARBA" id="ARBA00022729"/>
    </source>
</evidence>
<keyword evidence="9" id="KW-0325">Glycoprotein</keyword>
<evidence type="ECO:0000256" key="8">
    <source>
        <dbReference type="ARBA" id="ARBA00023136"/>
    </source>
</evidence>
<evidence type="ECO:0000256" key="3">
    <source>
        <dbReference type="ARBA" id="ARBA00015303"/>
    </source>
</evidence>
<dbReference type="InterPro" id="IPR008710">
    <property type="entry name" value="Nicastrin"/>
</dbReference>
<dbReference type="FunFam" id="3.40.630.10:FF:000075">
    <property type="entry name" value="Nicastrin"/>
    <property type="match status" value="1"/>
</dbReference>
<feature type="signal peptide" evidence="11">
    <location>
        <begin position="1"/>
        <end position="28"/>
    </location>
</feature>
<dbReference type="Pfam" id="PF18266">
    <property type="entry name" value="Ncstrn_small"/>
    <property type="match status" value="1"/>
</dbReference>
<comment type="subcellular location">
    <subcellularLocation>
        <location evidence="1">Membrane</location>
        <topology evidence="1">Single-pass type I membrane protein</topology>
    </subcellularLocation>
</comment>
<dbReference type="Proteomes" id="UP000036987">
    <property type="component" value="Unassembled WGS sequence"/>
</dbReference>
<evidence type="ECO:0000256" key="7">
    <source>
        <dbReference type="ARBA" id="ARBA00022989"/>
    </source>
</evidence>